<reference evidence="4" key="1">
    <citation type="submission" date="2020-12" db="EMBL/GenBank/DDBJ databases">
        <title>Metabolic potential, ecology and presence of endohyphal bacteria is reflected in genomic diversity of Mucoromycotina.</title>
        <authorList>
            <person name="Muszewska A."/>
            <person name="Okrasinska A."/>
            <person name="Steczkiewicz K."/>
            <person name="Drgas O."/>
            <person name="Orlowska M."/>
            <person name="Perlinska-Lenart U."/>
            <person name="Aleksandrzak-Piekarczyk T."/>
            <person name="Szatraj K."/>
            <person name="Zielenkiewicz U."/>
            <person name="Pilsyk S."/>
            <person name="Malc E."/>
            <person name="Mieczkowski P."/>
            <person name="Kruszewska J.S."/>
            <person name="Biernat P."/>
            <person name="Pawlowska J."/>
        </authorList>
    </citation>
    <scope>NUCLEOTIDE SEQUENCE</scope>
    <source>
        <strain evidence="4">WA0000067209</strain>
    </source>
</reference>
<organism evidence="4 5">
    <name type="scientific">Mortierella isabellina</name>
    <name type="common">Filamentous fungus</name>
    <name type="synonym">Umbelopsis isabellina</name>
    <dbReference type="NCBI Taxonomy" id="91625"/>
    <lineage>
        <taxon>Eukaryota</taxon>
        <taxon>Fungi</taxon>
        <taxon>Fungi incertae sedis</taxon>
        <taxon>Mucoromycota</taxon>
        <taxon>Mucoromycotina</taxon>
        <taxon>Umbelopsidomycetes</taxon>
        <taxon>Umbelopsidales</taxon>
        <taxon>Umbelopsidaceae</taxon>
        <taxon>Umbelopsis</taxon>
    </lineage>
</organism>
<name>A0A8H7PL88_MORIS</name>
<dbReference type="GO" id="GO:0005634">
    <property type="term" value="C:nucleus"/>
    <property type="evidence" value="ECO:0007669"/>
    <property type="project" value="TreeGrafter"/>
</dbReference>
<feature type="compositionally biased region" description="Basic and acidic residues" evidence="3">
    <location>
        <begin position="878"/>
        <end position="892"/>
    </location>
</feature>
<evidence type="ECO:0000313" key="4">
    <source>
        <dbReference type="EMBL" id="KAG2176112.1"/>
    </source>
</evidence>
<evidence type="ECO:0000256" key="2">
    <source>
        <dbReference type="ARBA" id="ARBA00023306"/>
    </source>
</evidence>
<feature type="compositionally biased region" description="Basic and acidic residues" evidence="3">
    <location>
        <begin position="465"/>
        <end position="475"/>
    </location>
</feature>
<feature type="compositionally biased region" description="Polar residues" evidence="3">
    <location>
        <begin position="420"/>
        <end position="438"/>
    </location>
</feature>
<dbReference type="Proteomes" id="UP000654370">
    <property type="component" value="Unassembled WGS sequence"/>
</dbReference>
<dbReference type="EMBL" id="JAEPQZ010000010">
    <property type="protein sequence ID" value="KAG2176112.1"/>
    <property type="molecule type" value="Genomic_DNA"/>
</dbReference>
<feature type="region of interest" description="Disordered" evidence="3">
    <location>
        <begin position="754"/>
        <end position="782"/>
    </location>
</feature>
<feature type="region of interest" description="Disordered" evidence="3">
    <location>
        <begin position="870"/>
        <end position="913"/>
    </location>
</feature>
<feature type="region of interest" description="Disordered" evidence="3">
    <location>
        <begin position="420"/>
        <end position="499"/>
    </location>
</feature>
<dbReference type="GO" id="GO:0019903">
    <property type="term" value="F:protein phosphatase binding"/>
    <property type="evidence" value="ECO:0007669"/>
    <property type="project" value="InterPro"/>
</dbReference>
<feature type="compositionally biased region" description="Low complexity" evidence="3">
    <location>
        <begin position="802"/>
        <end position="814"/>
    </location>
</feature>
<feature type="compositionally biased region" description="Low complexity" evidence="3">
    <location>
        <begin position="893"/>
        <end position="906"/>
    </location>
</feature>
<dbReference type="AlphaFoldDB" id="A0A8H7PL88"/>
<gene>
    <name evidence="4" type="ORF">INT43_005345</name>
</gene>
<feature type="region of interest" description="Disordered" evidence="3">
    <location>
        <begin position="796"/>
        <end position="828"/>
    </location>
</feature>
<sequence>MFWRFGFHNPSAIDSLLDKEDVSLDELFEDDDLLQEAKTHNQKLINFLCEPVILKQLVHLITADDLPDHQSLKYPYLASEILSCEIPALVDAIVLDHLDLLSKSWSIFDTDATLGTLQTGYFCKVNAVLLSKRTSEMIAFIQSRDNIIDKMINHLDDASPVGDLLLTLVRCEELPEGQGIVQWLSDQQLLNKLIDRLEPNRDPETHANAQQLISDIIRMSQTSNPESPTIGTNALIVELKSKEIMTRLADYMLDGSAPNATSSLINGVTIIIDFIRHNNSDFEIDQMLVMGAMEQSLLPSVDLGEMLLVMADRTDQFQKLLVQPRSVSEPVPTTSGPQVPLGFERLKICELYAELLHCSNMSNLNLPVKENITISEITQQRSTMSTPLGDTHTLEFLDQHHVNRELGMRDEDTATSVNETLTSGDISNELGNTTSPLSKETEFTEESVNEAKHDDIVEEDAMVAEESKNTSKPDEAAVDEEEVHELRQEAKQTDVTEADDKDVAAEAEPNMPMPLMAEFGGEQVPVGDYLKMQYVKHRVLPACLDLFFEFQWNNFLHYVVYDTLHQICNGRMDIGYNRELVISVFRDGQLTQRITEAQKLNDESCVKSKGRRLGYMGHLTFISDEVIKVLASYPDEIYNAVKESLDMESWDSYINGPLRETKLRDRVPLGGIKPAGGLDSLEHDMITEDITRQIAGVQGDTDFDKEQEYISGEFQHDPSYEQDESRLDQDFSVDSDEEADEAAFGEEWKEFRRAFPSENNEGGKFETEKASNTWAMRQPQNPFDEEDEIADEEDPFATQASDPFGGDTDDFGGFVSAGNENETGNKKAAEDPFGQFEQEAEKEVSWSNFASDFGEFEKLKVTNVESPNVEFLTPTTESEFHIEDTGERHDQAEPSTRSSEPSTRSSEGQESAQ</sequence>
<dbReference type="GO" id="GO:0005829">
    <property type="term" value="C:cytosol"/>
    <property type="evidence" value="ECO:0007669"/>
    <property type="project" value="TreeGrafter"/>
</dbReference>
<comment type="caution">
    <text evidence="4">The sequence shown here is derived from an EMBL/GenBank/DDBJ whole genome shotgun (WGS) entry which is preliminary data.</text>
</comment>
<dbReference type="InterPro" id="IPR007587">
    <property type="entry name" value="SAPS"/>
</dbReference>
<protein>
    <recommendedName>
        <fullName evidence="6">SAPS-domain-containing protein</fullName>
    </recommendedName>
</protein>
<accession>A0A8H7PL88</accession>
<dbReference type="PANTHER" id="PTHR12634">
    <property type="entry name" value="SIT4 YEAST -ASSOCIATING PROTEIN-RELATED"/>
    <property type="match status" value="1"/>
</dbReference>
<evidence type="ECO:0000256" key="1">
    <source>
        <dbReference type="ARBA" id="ARBA00006180"/>
    </source>
</evidence>
<dbReference type="PANTHER" id="PTHR12634:SF8">
    <property type="entry name" value="FIERY MOUNTAIN, ISOFORM D"/>
    <property type="match status" value="1"/>
</dbReference>
<feature type="compositionally biased region" description="Basic and acidic residues" evidence="3">
    <location>
        <begin position="484"/>
        <end position="494"/>
    </location>
</feature>
<dbReference type="OrthoDB" id="295029at2759"/>
<proteinExistence type="inferred from homology"/>
<evidence type="ECO:0008006" key="6">
    <source>
        <dbReference type="Google" id="ProtNLM"/>
    </source>
</evidence>
<feature type="compositionally biased region" description="Basic and acidic residues" evidence="3">
    <location>
        <begin position="754"/>
        <end position="769"/>
    </location>
</feature>
<keyword evidence="5" id="KW-1185">Reference proteome</keyword>
<dbReference type="GO" id="GO:0019888">
    <property type="term" value="F:protein phosphatase regulator activity"/>
    <property type="evidence" value="ECO:0007669"/>
    <property type="project" value="TreeGrafter"/>
</dbReference>
<feature type="compositionally biased region" description="Polar residues" evidence="3">
    <location>
        <begin position="770"/>
        <end position="781"/>
    </location>
</feature>
<evidence type="ECO:0000313" key="5">
    <source>
        <dbReference type="Proteomes" id="UP000654370"/>
    </source>
</evidence>
<evidence type="ECO:0000256" key="3">
    <source>
        <dbReference type="SAM" id="MobiDB-lite"/>
    </source>
</evidence>
<dbReference type="Pfam" id="PF04499">
    <property type="entry name" value="SAPS"/>
    <property type="match status" value="1"/>
</dbReference>
<keyword evidence="2" id="KW-0131">Cell cycle</keyword>
<comment type="similarity">
    <text evidence="1">Belongs to the SAPS family.</text>
</comment>